<accession>A0A2Z5ZHL0</accession>
<protein>
    <submittedName>
        <fullName evidence="1">Epimerase</fullName>
    </submittedName>
</protein>
<name>A0A2Z5ZHL0_9PROT</name>
<dbReference type="KEGG" id="aot:AcetOri_orf02577"/>
<dbReference type="Proteomes" id="UP000270034">
    <property type="component" value="Chromosome"/>
</dbReference>
<sequence>MNENAYKEIILKRYTNMYINNLVKQYKLALERTSKAPYF</sequence>
<evidence type="ECO:0000313" key="2">
    <source>
        <dbReference type="Proteomes" id="UP000270034"/>
    </source>
</evidence>
<dbReference type="AlphaFoldDB" id="A0A2Z5ZHL0"/>
<dbReference type="EMBL" id="AP018515">
    <property type="protein sequence ID" value="BBC80070.1"/>
    <property type="molecule type" value="Genomic_DNA"/>
</dbReference>
<reference evidence="1 2" key="1">
    <citation type="submission" date="2018-02" db="EMBL/GenBank/DDBJ databases">
        <title>Acetobacter orientalis genome.</title>
        <authorList>
            <person name="Nakashima N."/>
            <person name="Tamura T."/>
        </authorList>
    </citation>
    <scope>NUCLEOTIDE SEQUENCE [LARGE SCALE GENOMIC DNA]</scope>
    <source>
        <strain evidence="1 2">FAN1</strain>
    </source>
</reference>
<proteinExistence type="predicted"/>
<gene>
    <name evidence="1" type="ORF">AcetOrient_orf02577</name>
</gene>
<evidence type="ECO:0000313" key="1">
    <source>
        <dbReference type="EMBL" id="BBC80070.1"/>
    </source>
</evidence>
<organism evidence="1 2">
    <name type="scientific">Acetobacter orientalis</name>
    <dbReference type="NCBI Taxonomy" id="146474"/>
    <lineage>
        <taxon>Bacteria</taxon>
        <taxon>Pseudomonadati</taxon>
        <taxon>Pseudomonadota</taxon>
        <taxon>Alphaproteobacteria</taxon>
        <taxon>Acetobacterales</taxon>
        <taxon>Acetobacteraceae</taxon>
        <taxon>Acetobacter</taxon>
    </lineage>
</organism>